<evidence type="ECO:0000313" key="1">
    <source>
        <dbReference type="EMBL" id="BCM83561.1"/>
    </source>
</evidence>
<protein>
    <submittedName>
        <fullName evidence="1">Uncharacterized protein</fullName>
    </submittedName>
</protein>
<sequence length="76" mass="8201">MPPVRDDLAAVADRIQAMWEAGRICSLVGRGMRARVLRAGRLVEAGRLTPAEARQVAREAEGVATSFAPLPEPPHE</sequence>
<dbReference type="RefSeq" id="WP_207182552.1">
    <property type="nucleotide sequence ID" value="NZ_AP024145.1"/>
</dbReference>
<dbReference type="AlphaFoldDB" id="A0A8H8WSG3"/>
<dbReference type="Proteomes" id="UP000663508">
    <property type="component" value="Chromosome"/>
</dbReference>
<dbReference type="KEGG" id="mind:mvi_20220"/>
<evidence type="ECO:0000313" key="2">
    <source>
        <dbReference type="Proteomes" id="UP000663508"/>
    </source>
</evidence>
<dbReference type="EMBL" id="AP024145">
    <property type="protein sequence ID" value="BCM83561.1"/>
    <property type="molecule type" value="Genomic_DNA"/>
</dbReference>
<reference evidence="1" key="1">
    <citation type="submission" date="2020-11" db="EMBL/GenBank/DDBJ databases">
        <title>Complete genome sequence of a novel pathogenic Methylobacterium strain isolated from rice in Vietnam.</title>
        <authorList>
            <person name="Lai K."/>
            <person name="Okazaki S."/>
            <person name="Higashi K."/>
            <person name="Mori H."/>
            <person name="Toyoda A."/>
            <person name="Kurokawa K."/>
        </authorList>
    </citation>
    <scope>NUCLEOTIDE SEQUENCE</scope>
    <source>
        <strain evidence="1">VL1</strain>
    </source>
</reference>
<name>A0A8H8WSG3_9HYPH</name>
<gene>
    <name evidence="1" type="ORF">mvi_20220</name>
</gene>
<proteinExistence type="predicted"/>
<organism evidence="1 2">
    <name type="scientific">Methylobacterium indicum</name>
    <dbReference type="NCBI Taxonomy" id="1775910"/>
    <lineage>
        <taxon>Bacteria</taxon>
        <taxon>Pseudomonadati</taxon>
        <taxon>Pseudomonadota</taxon>
        <taxon>Alphaproteobacteria</taxon>
        <taxon>Hyphomicrobiales</taxon>
        <taxon>Methylobacteriaceae</taxon>
        <taxon>Methylobacterium</taxon>
    </lineage>
</organism>
<accession>A0A8H8WSG3</accession>